<evidence type="ECO:0000313" key="3">
    <source>
        <dbReference type="Proteomes" id="UP000288805"/>
    </source>
</evidence>
<reference evidence="2 3" key="1">
    <citation type="journal article" date="2018" name="PLoS Genet.">
        <title>Population sequencing reveals clonal diversity and ancestral inbreeding in the grapevine cultivar Chardonnay.</title>
        <authorList>
            <person name="Roach M.J."/>
            <person name="Johnson D.L."/>
            <person name="Bohlmann J."/>
            <person name="van Vuuren H.J."/>
            <person name="Jones S.J."/>
            <person name="Pretorius I.S."/>
            <person name="Schmidt S.A."/>
            <person name="Borneman A.R."/>
        </authorList>
    </citation>
    <scope>NUCLEOTIDE SEQUENCE [LARGE SCALE GENOMIC DNA]</scope>
    <source>
        <strain evidence="3">cv. Chardonnay</strain>
        <tissue evidence="2">Leaf</tissue>
    </source>
</reference>
<evidence type="ECO:0000313" key="2">
    <source>
        <dbReference type="EMBL" id="RVW68998.1"/>
    </source>
</evidence>
<proteinExistence type="predicted"/>
<comment type="caution">
    <text evidence="2">The sequence shown here is derived from an EMBL/GenBank/DDBJ whole genome shotgun (WGS) entry which is preliminary data.</text>
</comment>
<feature type="compositionally biased region" description="Basic and acidic residues" evidence="1">
    <location>
        <begin position="11"/>
        <end position="26"/>
    </location>
</feature>
<dbReference type="EMBL" id="QGNW01000511">
    <property type="protein sequence ID" value="RVW68998.1"/>
    <property type="molecule type" value="Genomic_DNA"/>
</dbReference>
<dbReference type="Proteomes" id="UP000288805">
    <property type="component" value="Unassembled WGS sequence"/>
</dbReference>
<protein>
    <submittedName>
        <fullName evidence="2">Putative disease resistance protein</fullName>
    </submittedName>
</protein>
<evidence type="ECO:0000256" key="1">
    <source>
        <dbReference type="SAM" id="MobiDB-lite"/>
    </source>
</evidence>
<dbReference type="AlphaFoldDB" id="A0A438GA04"/>
<feature type="region of interest" description="Disordered" evidence="1">
    <location>
        <begin position="1"/>
        <end position="26"/>
    </location>
</feature>
<accession>A0A438GA04</accession>
<sequence>MEELSNLSKDVMGRVKHEEEQQSRRMHDVDGWLRPVQVMETEVEEILQNGDQEIQKKCLGTCPKNCWLSYKLGKIMTKMINAVTELKGKGHFDIVAERFAFCSKWMRGQWGRLWA</sequence>
<name>A0A438GA04_VITVI</name>
<organism evidence="2 3">
    <name type="scientific">Vitis vinifera</name>
    <name type="common">Grape</name>
    <dbReference type="NCBI Taxonomy" id="29760"/>
    <lineage>
        <taxon>Eukaryota</taxon>
        <taxon>Viridiplantae</taxon>
        <taxon>Streptophyta</taxon>
        <taxon>Embryophyta</taxon>
        <taxon>Tracheophyta</taxon>
        <taxon>Spermatophyta</taxon>
        <taxon>Magnoliopsida</taxon>
        <taxon>eudicotyledons</taxon>
        <taxon>Gunneridae</taxon>
        <taxon>Pentapetalae</taxon>
        <taxon>rosids</taxon>
        <taxon>Vitales</taxon>
        <taxon>Vitaceae</taxon>
        <taxon>Viteae</taxon>
        <taxon>Vitis</taxon>
    </lineage>
</organism>
<gene>
    <name evidence="2" type="primary">VvCHDp001224_0</name>
    <name evidence="2" type="ORF">CK203_061086</name>
</gene>